<keyword evidence="3" id="KW-1185">Reference proteome</keyword>
<evidence type="ECO:0000313" key="2">
    <source>
        <dbReference type="EMBL" id="MCD7467832.1"/>
    </source>
</evidence>
<accession>A0ABS8T8U8</accession>
<feature type="compositionally biased region" description="Gly residues" evidence="1">
    <location>
        <begin position="23"/>
        <end position="40"/>
    </location>
</feature>
<sequence length="107" mass="11330">MLEGGGGGGGEDDKGDESKQCDSGGGDDGGLKSNGGGGGDEQITGHVPQALMQSKLAAGGRTTSFGSWEFTLEIITSRRNKQKDQLILMDEKDLAYELQRLSKRLRQ</sequence>
<reference evidence="2 3" key="1">
    <citation type="journal article" date="2021" name="BMC Genomics">
        <title>Datura genome reveals duplications of psychoactive alkaloid biosynthetic genes and high mutation rate following tissue culture.</title>
        <authorList>
            <person name="Rajewski A."/>
            <person name="Carter-House D."/>
            <person name="Stajich J."/>
            <person name="Litt A."/>
        </authorList>
    </citation>
    <scope>NUCLEOTIDE SEQUENCE [LARGE SCALE GENOMIC DNA]</scope>
    <source>
        <strain evidence="2">AR-01</strain>
    </source>
</reference>
<dbReference type="EMBL" id="JACEIK010001274">
    <property type="protein sequence ID" value="MCD7467832.1"/>
    <property type="molecule type" value="Genomic_DNA"/>
</dbReference>
<comment type="caution">
    <text evidence="2">The sequence shown here is derived from an EMBL/GenBank/DDBJ whole genome shotgun (WGS) entry which is preliminary data.</text>
</comment>
<proteinExistence type="predicted"/>
<gene>
    <name evidence="2" type="ORF">HAX54_005478</name>
</gene>
<evidence type="ECO:0000256" key="1">
    <source>
        <dbReference type="SAM" id="MobiDB-lite"/>
    </source>
</evidence>
<organism evidence="2 3">
    <name type="scientific">Datura stramonium</name>
    <name type="common">Jimsonweed</name>
    <name type="synonym">Common thornapple</name>
    <dbReference type="NCBI Taxonomy" id="4076"/>
    <lineage>
        <taxon>Eukaryota</taxon>
        <taxon>Viridiplantae</taxon>
        <taxon>Streptophyta</taxon>
        <taxon>Embryophyta</taxon>
        <taxon>Tracheophyta</taxon>
        <taxon>Spermatophyta</taxon>
        <taxon>Magnoliopsida</taxon>
        <taxon>eudicotyledons</taxon>
        <taxon>Gunneridae</taxon>
        <taxon>Pentapetalae</taxon>
        <taxon>asterids</taxon>
        <taxon>lamiids</taxon>
        <taxon>Solanales</taxon>
        <taxon>Solanaceae</taxon>
        <taxon>Solanoideae</taxon>
        <taxon>Datureae</taxon>
        <taxon>Datura</taxon>
    </lineage>
</organism>
<evidence type="ECO:0000313" key="3">
    <source>
        <dbReference type="Proteomes" id="UP000823775"/>
    </source>
</evidence>
<dbReference type="Proteomes" id="UP000823775">
    <property type="component" value="Unassembled WGS sequence"/>
</dbReference>
<protein>
    <submittedName>
        <fullName evidence="2">Uncharacterized protein</fullName>
    </submittedName>
</protein>
<feature type="region of interest" description="Disordered" evidence="1">
    <location>
        <begin position="1"/>
        <end position="55"/>
    </location>
</feature>
<name>A0ABS8T8U8_DATST</name>